<dbReference type="GO" id="GO:0015104">
    <property type="term" value="F:antimonite transmembrane transporter activity"/>
    <property type="evidence" value="ECO:0007669"/>
    <property type="project" value="TreeGrafter"/>
</dbReference>
<feature type="transmembrane region" description="Helical" evidence="2">
    <location>
        <begin position="81"/>
        <end position="101"/>
    </location>
</feature>
<evidence type="ECO:0000256" key="2">
    <source>
        <dbReference type="SAM" id="Phobius"/>
    </source>
</evidence>
<name>T0ZXY5_9ZZZZ</name>
<dbReference type="GO" id="GO:0015105">
    <property type="term" value="F:arsenite transmembrane transporter activity"/>
    <property type="evidence" value="ECO:0007669"/>
    <property type="project" value="TreeGrafter"/>
</dbReference>
<dbReference type="InterPro" id="IPR004706">
    <property type="entry name" value="Arsenical-R_Acr3"/>
</dbReference>
<feature type="transmembrane region" description="Helical" evidence="2">
    <location>
        <begin position="37"/>
        <end position="60"/>
    </location>
</feature>
<feature type="transmembrane region" description="Helical" evidence="2">
    <location>
        <begin position="107"/>
        <end position="123"/>
    </location>
</feature>
<evidence type="ECO:0000313" key="3">
    <source>
        <dbReference type="EMBL" id="EQD33539.1"/>
    </source>
</evidence>
<protein>
    <submittedName>
        <fullName evidence="3">Arsenical-resistance protein</fullName>
    </submittedName>
</protein>
<evidence type="ECO:0000256" key="1">
    <source>
        <dbReference type="ARBA" id="ARBA00022448"/>
    </source>
</evidence>
<dbReference type="EMBL" id="AUZZ01009472">
    <property type="protein sequence ID" value="EQD33539.1"/>
    <property type="molecule type" value="Genomic_DNA"/>
</dbReference>
<dbReference type="GO" id="GO:0015297">
    <property type="term" value="F:antiporter activity"/>
    <property type="evidence" value="ECO:0007669"/>
    <property type="project" value="InterPro"/>
</dbReference>
<reference evidence="3" key="2">
    <citation type="journal article" date="2014" name="ISME J.">
        <title>Microbial stratification in low pH oxic and suboxic macroscopic growths along an acid mine drainage.</title>
        <authorList>
            <person name="Mendez-Garcia C."/>
            <person name="Mesa V."/>
            <person name="Sprenger R.R."/>
            <person name="Richter M."/>
            <person name="Diez M.S."/>
            <person name="Solano J."/>
            <person name="Bargiela R."/>
            <person name="Golyshina O.V."/>
            <person name="Manteca A."/>
            <person name="Ramos J.L."/>
            <person name="Gallego J.R."/>
            <person name="Llorente I."/>
            <person name="Martins Dos Santos V.A."/>
            <person name="Jensen O.N."/>
            <person name="Pelaez A.I."/>
            <person name="Sanchez J."/>
            <person name="Ferrer M."/>
        </authorList>
    </citation>
    <scope>NUCLEOTIDE SEQUENCE</scope>
</reference>
<dbReference type="Gene3D" id="1.20.1530.20">
    <property type="match status" value="1"/>
</dbReference>
<dbReference type="GO" id="GO:0005886">
    <property type="term" value="C:plasma membrane"/>
    <property type="evidence" value="ECO:0007669"/>
    <property type="project" value="TreeGrafter"/>
</dbReference>
<dbReference type="PANTHER" id="PTHR43057">
    <property type="entry name" value="ARSENITE EFFLUX TRANSPORTER"/>
    <property type="match status" value="1"/>
</dbReference>
<proteinExistence type="predicted"/>
<dbReference type="InterPro" id="IPR038770">
    <property type="entry name" value="Na+/solute_symporter_sf"/>
</dbReference>
<gene>
    <name evidence="3" type="ORF">B2A_13099</name>
</gene>
<comment type="caution">
    <text evidence="3">The sequence shown here is derived from an EMBL/GenBank/DDBJ whole genome shotgun (WGS) entry which is preliminary data.</text>
</comment>
<dbReference type="AlphaFoldDB" id="T0ZXY5"/>
<feature type="non-terminal residue" evidence="3">
    <location>
        <position position="1"/>
    </location>
</feature>
<keyword evidence="2" id="KW-0812">Transmembrane</keyword>
<keyword evidence="1" id="KW-0813">Transport</keyword>
<dbReference type="PANTHER" id="PTHR43057:SF1">
    <property type="entry name" value="ARSENICAL-RESISTANCE PROTEIN 3"/>
    <property type="match status" value="1"/>
</dbReference>
<keyword evidence="2" id="KW-0472">Membrane</keyword>
<organism evidence="3">
    <name type="scientific">mine drainage metagenome</name>
    <dbReference type="NCBI Taxonomy" id="410659"/>
    <lineage>
        <taxon>unclassified sequences</taxon>
        <taxon>metagenomes</taxon>
        <taxon>ecological metagenomes</taxon>
    </lineage>
</organism>
<accession>T0ZXY5</accession>
<reference evidence="3" key="1">
    <citation type="submission" date="2013-08" db="EMBL/GenBank/DDBJ databases">
        <authorList>
            <person name="Mendez C."/>
            <person name="Richter M."/>
            <person name="Ferrer M."/>
            <person name="Sanchez J."/>
        </authorList>
    </citation>
    <scope>NUCLEOTIDE SEQUENCE</scope>
</reference>
<keyword evidence="2" id="KW-1133">Transmembrane helix</keyword>
<sequence length="148" mass="16507">KVFLKKLRPTALIGLLFTLVIMFSLQGKEFVQLPLDILRVSAPLLAYFFLMFIISFLIAWKLGFSYEETATTSFTASSNNFELAIAVAVAIFGLNSSQAFATTVGPLIEVPVMLGLVYVSFWLKTRLFGTEARRGGYRLRKPEIGVDK</sequence>